<protein>
    <recommendedName>
        <fullName evidence="1">DSBA-like thioredoxin domain-containing protein</fullName>
    </recommendedName>
</protein>
<dbReference type="InterPro" id="IPR001853">
    <property type="entry name" value="DSBA-like_thioredoxin_dom"/>
</dbReference>
<name>A0A6J4T6Y6_9ACTN</name>
<organism evidence="2">
    <name type="scientific">uncultured Solirubrobacteraceae bacterium</name>
    <dbReference type="NCBI Taxonomy" id="1162706"/>
    <lineage>
        <taxon>Bacteria</taxon>
        <taxon>Bacillati</taxon>
        <taxon>Actinomycetota</taxon>
        <taxon>Thermoleophilia</taxon>
        <taxon>Solirubrobacterales</taxon>
        <taxon>Solirubrobacteraceae</taxon>
        <taxon>environmental samples</taxon>
    </lineage>
</organism>
<dbReference type="SUPFAM" id="SSF52833">
    <property type="entry name" value="Thioredoxin-like"/>
    <property type="match status" value="1"/>
</dbReference>
<evidence type="ECO:0000313" key="2">
    <source>
        <dbReference type="EMBL" id="CAA9515657.1"/>
    </source>
</evidence>
<dbReference type="GO" id="GO:0016491">
    <property type="term" value="F:oxidoreductase activity"/>
    <property type="evidence" value="ECO:0007669"/>
    <property type="project" value="InterPro"/>
</dbReference>
<dbReference type="Gene3D" id="3.40.30.10">
    <property type="entry name" value="Glutaredoxin"/>
    <property type="match status" value="1"/>
</dbReference>
<accession>A0A6J4T6Y6</accession>
<sequence>MPAPIQVTHFTDPGCPWAYSANPFLTKLKWRFGSQLDWELVTIGLADDARRYLDRGYSPAQMATGYLRFRRLGMPLATQPKPRVSATGPACRLIVATRLSAPEHEEAVFRALQAENFTTSRALDAPELLAAALERVPEVDAAALLASLDDPAVVEAYEHDKARARTAEGTPTHVQGKSANTDGRERYTAPSLLFTRTSDGATLEAGGFQPMEAYDVVLANLAPGLDRREPAGDPVDVVAAFPYPLATREISAVMADHLMDADDRRTEASLIEAAAEGRVWRENAGNDAFWHLGALPQDAGDAAGRPPVLARA</sequence>
<reference evidence="2" key="1">
    <citation type="submission" date="2020-02" db="EMBL/GenBank/DDBJ databases">
        <authorList>
            <person name="Meier V. D."/>
        </authorList>
    </citation>
    <scope>NUCLEOTIDE SEQUENCE</scope>
    <source>
        <strain evidence="2">AVDCRST_MAG13</strain>
    </source>
</reference>
<dbReference type="Pfam" id="PF01323">
    <property type="entry name" value="DSBA"/>
    <property type="match status" value="1"/>
</dbReference>
<proteinExistence type="predicted"/>
<evidence type="ECO:0000259" key="1">
    <source>
        <dbReference type="Pfam" id="PF01323"/>
    </source>
</evidence>
<dbReference type="InterPro" id="IPR036249">
    <property type="entry name" value="Thioredoxin-like_sf"/>
</dbReference>
<dbReference type="AlphaFoldDB" id="A0A6J4T6Y6"/>
<gene>
    <name evidence="2" type="ORF">AVDCRST_MAG13-3061</name>
</gene>
<feature type="domain" description="DSBA-like thioredoxin" evidence="1">
    <location>
        <begin position="6"/>
        <end position="178"/>
    </location>
</feature>
<dbReference type="EMBL" id="CADCVO010000495">
    <property type="protein sequence ID" value="CAA9515657.1"/>
    <property type="molecule type" value="Genomic_DNA"/>
</dbReference>